<name>A0A8S3UVL6_MYTED</name>
<dbReference type="PANTHER" id="PTHR33562">
    <property type="entry name" value="ATILLA, ISOFORM B-RELATED-RELATED"/>
    <property type="match status" value="1"/>
</dbReference>
<organism evidence="4 5">
    <name type="scientific">Mytilus edulis</name>
    <name type="common">Blue mussel</name>
    <dbReference type="NCBI Taxonomy" id="6550"/>
    <lineage>
        <taxon>Eukaryota</taxon>
        <taxon>Metazoa</taxon>
        <taxon>Spiralia</taxon>
        <taxon>Lophotrochozoa</taxon>
        <taxon>Mollusca</taxon>
        <taxon>Bivalvia</taxon>
        <taxon>Autobranchia</taxon>
        <taxon>Pteriomorphia</taxon>
        <taxon>Mytilida</taxon>
        <taxon>Mytiloidea</taxon>
        <taxon>Mytilidae</taxon>
        <taxon>Mytilinae</taxon>
        <taxon>Mytilus</taxon>
    </lineage>
</organism>
<keyword evidence="2" id="KW-0325">Glycoprotein</keyword>
<sequence length="152" mass="17506">MKKDEQLREYDSRKAEYHNLIQLKMEITQFAFVIMFLVNIVEGKMLKCYTCDSRVDGQCGETFGYTKVQAENKKLITDCKESQVCRKTTVEDYAGRFVVRECVESVLPGCRDMRRDGEVCDCVGELCNSTVIPRVYLGLLIAVFAVYRMLLL</sequence>
<evidence type="ECO:0000256" key="2">
    <source>
        <dbReference type="ARBA" id="ARBA00023180"/>
    </source>
</evidence>
<protein>
    <recommendedName>
        <fullName evidence="6">Protein quiver</fullName>
    </recommendedName>
</protein>
<dbReference type="GO" id="GO:0032222">
    <property type="term" value="P:regulation of synaptic transmission, cholinergic"/>
    <property type="evidence" value="ECO:0007669"/>
    <property type="project" value="InterPro"/>
</dbReference>
<evidence type="ECO:0000313" key="5">
    <source>
        <dbReference type="Proteomes" id="UP000683360"/>
    </source>
</evidence>
<keyword evidence="3" id="KW-0812">Transmembrane</keyword>
<keyword evidence="1" id="KW-0732">Signal</keyword>
<evidence type="ECO:0008006" key="6">
    <source>
        <dbReference type="Google" id="ProtNLM"/>
    </source>
</evidence>
<dbReference type="AlphaFoldDB" id="A0A8S3UVL6"/>
<evidence type="ECO:0000313" key="4">
    <source>
        <dbReference type="EMBL" id="CAG2250151.1"/>
    </source>
</evidence>
<keyword evidence="5" id="KW-1185">Reference proteome</keyword>
<gene>
    <name evidence="4" type="ORF">MEDL_61904</name>
</gene>
<dbReference type="Pfam" id="PF17064">
    <property type="entry name" value="QVR"/>
    <property type="match status" value="1"/>
</dbReference>
<comment type="caution">
    <text evidence="4">The sequence shown here is derived from an EMBL/GenBank/DDBJ whole genome shotgun (WGS) entry which is preliminary data.</text>
</comment>
<dbReference type="InterPro" id="IPR050975">
    <property type="entry name" value="Sleep_regulator"/>
</dbReference>
<reference evidence="4" key="1">
    <citation type="submission" date="2021-03" db="EMBL/GenBank/DDBJ databases">
        <authorList>
            <person name="Bekaert M."/>
        </authorList>
    </citation>
    <scope>NUCLEOTIDE SEQUENCE</scope>
</reference>
<evidence type="ECO:0000256" key="1">
    <source>
        <dbReference type="ARBA" id="ARBA00022729"/>
    </source>
</evidence>
<evidence type="ECO:0000256" key="3">
    <source>
        <dbReference type="SAM" id="Phobius"/>
    </source>
</evidence>
<keyword evidence="3" id="KW-0472">Membrane</keyword>
<dbReference type="InterPro" id="IPR031424">
    <property type="entry name" value="QVR-like"/>
</dbReference>
<dbReference type="GO" id="GO:0030431">
    <property type="term" value="P:sleep"/>
    <property type="evidence" value="ECO:0007669"/>
    <property type="project" value="InterPro"/>
</dbReference>
<keyword evidence="3" id="KW-1133">Transmembrane helix</keyword>
<proteinExistence type="predicted"/>
<dbReference type="Proteomes" id="UP000683360">
    <property type="component" value="Unassembled WGS sequence"/>
</dbReference>
<feature type="transmembrane region" description="Helical" evidence="3">
    <location>
        <begin position="131"/>
        <end position="151"/>
    </location>
</feature>
<dbReference type="EMBL" id="CAJPWZ010003042">
    <property type="protein sequence ID" value="CAG2250151.1"/>
    <property type="molecule type" value="Genomic_DNA"/>
</dbReference>
<accession>A0A8S3UVL6</accession>
<dbReference type="OrthoDB" id="6050539at2759"/>